<feature type="compositionally biased region" description="Basic and acidic residues" evidence="1">
    <location>
        <begin position="240"/>
        <end position="252"/>
    </location>
</feature>
<dbReference type="GeneID" id="101982588"/>
<keyword evidence="2" id="KW-1185">Reference proteome</keyword>
<feature type="compositionally biased region" description="Basic residues" evidence="1">
    <location>
        <begin position="177"/>
        <end position="206"/>
    </location>
</feature>
<sequence length="340" mass="38350">MAKGARPRGKFQGAEITIQIEEPAGRTLGTPSNKGTRSVLKVSQLLLRVIADQPRLTLAELKKELGNAGYEVHPKIKGDNRDSSRSERGTLLRVSGSDTTGYFRVWKVPKSRKKVGRSWLVLGRCSSRKTLLQSRSRSTSPRLCRPRSHGKAAKKAREFWNHKSRIFKAKSRITRSMVRKRISSRARPRARSRARSRGRSRARSRAKAQVCARAQEQACARGKEQACARTRTQECVQDQEQERTNTREEAHMVTRMQTRARAMDNIRAGPSTEDGRSRSKNESRPNSKSRDEKRQQPERVVKRTIQKPAVARVNSVFSLQGKARTKASAKSDSPGCSRNP</sequence>
<dbReference type="RefSeq" id="XP_005354027.1">
    <property type="nucleotide sequence ID" value="XM_005353970.3"/>
</dbReference>
<gene>
    <name evidence="3" type="primary">LOC101982588</name>
</gene>
<feature type="compositionally biased region" description="Polar residues" evidence="1">
    <location>
        <begin position="328"/>
        <end position="340"/>
    </location>
</feature>
<feature type="compositionally biased region" description="Basic and acidic residues" evidence="1">
    <location>
        <begin position="273"/>
        <end position="301"/>
    </location>
</feature>
<name>A0ABM0KW80_MICOH</name>
<protein>
    <submittedName>
        <fullName evidence="3">Testis-specific H1 histone-like</fullName>
    </submittedName>
</protein>
<evidence type="ECO:0000313" key="2">
    <source>
        <dbReference type="Proteomes" id="UP000694915"/>
    </source>
</evidence>
<feature type="region of interest" description="Disordered" evidence="1">
    <location>
        <begin position="223"/>
        <end position="340"/>
    </location>
</feature>
<reference evidence="3" key="1">
    <citation type="submission" date="2025-08" db="UniProtKB">
        <authorList>
            <consortium name="RefSeq"/>
        </authorList>
    </citation>
    <scope>IDENTIFICATION</scope>
</reference>
<evidence type="ECO:0000256" key="1">
    <source>
        <dbReference type="SAM" id="MobiDB-lite"/>
    </source>
</evidence>
<accession>A0ABM0KW80</accession>
<evidence type="ECO:0000313" key="3">
    <source>
        <dbReference type="RefSeq" id="XP_005354027.1"/>
    </source>
</evidence>
<organism evidence="2 3">
    <name type="scientific">Microtus ochrogaster</name>
    <name type="common">Prairie vole</name>
    <dbReference type="NCBI Taxonomy" id="79684"/>
    <lineage>
        <taxon>Eukaryota</taxon>
        <taxon>Metazoa</taxon>
        <taxon>Chordata</taxon>
        <taxon>Craniata</taxon>
        <taxon>Vertebrata</taxon>
        <taxon>Euteleostomi</taxon>
        <taxon>Mammalia</taxon>
        <taxon>Eutheria</taxon>
        <taxon>Euarchontoglires</taxon>
        <taxon>Glires</taxon>
        <taxon>Rodentia</taxon>
        <taxon>Myomorpha</taxon>
        <taxon>Muroidea</taxon>
        <taxon>Cricetidae</taxon>
        <taxon>Arvicolinae</taxon>
        <taxon>Microtus</taxon>
    </lineage>
</organism>
<dbReference type="Proteomes" id="UP000694915">
    <property type="component" value="Chromosome 15"/>
</dbReference>
<feature type="region of interest" description="Disordered" evidence="1">
    <location>
        <begin position="177"/>
        <end position="208"/>
    </location>
</feature>
<proteinExistence type="predicted"/>